<protein>
    <submittedName>
        <fullName evidence="6">Replication factor C</fullName>
    </submittedName>
</protein>
<reference evidence="7" key="1">
    <citation type="journal article" date="2013" name="PLoS Genet.">
        <title>The genome of Spraguea lophii and the basis of host-microsporidian interactions.</title>
        <authorList>
            <person name="Campbell S.E."/>
            <person name="Williams T.A."/>
            <person name="Yousuf A."/>
            <person name="Soanes D.M."/>
            <person name="Paszkiewicz K.H."/>
            <person name="Williams B.A.P."/>
        </authorList>
    </citation>
    <scope>NUCLEOTIDE SEQUENCE [LARGE SCALE GENOMIC DNA]</scope>
    <source>
        <strain evidence="7">42_110</strain>
    </source>
</reference>
<dbReference type="GO" id="GO:0005634">
    <property type="term" value="C:nucleus"/>
    <property type="evidence" value="ECO:0007669"/>
    <property type="project" value="TreeGrafter"/>
</dbReference>
<dbReference type="CDD" id="cd00009">
    <property type="entry name" value="AAA"/>
    <property type="match status" value="1"/>
</dbReference>
<dbReference type="GO" id="GO:0016887">
    <property type="term" value="F:ATP hydrolysis activity"/>
    <property type="evidence" value="ECO:0007669"/>
    <property type="project" value="InterPro"/>
</dbReference>
<dbReference type="OMA" id="LCLANQM"/>
<dbReference type="FunFam" id="3.40.50.300:FF:000952">
    <property type="entry name" value="Replication factor C subunit 2"/>
    <property type="match status" value="1"/>
</dbReference>
<dbReference type="SUPFAM" id="SSF52540">
    <property type="entry name" value="P-loop containing nucleoside triphosphate hydrolases"/>
    <property type="match status" value="1"/>
</dbReference>
<dbReference type="VEuPathDB" id="MicrosporidiaDB:SLOPH_1547"/>
<dbReference type="SMART" id="SM00382">
    <property type="entry name" value="AAA"/>
    <property type="match status" value="1"/>
</dbReference>
<evidence type="ECO:0000256" key="4">
    <source>
        <dbReference type="ARBA" id="ARBA00022840"/>
    </source>
</evidence>
<dbReference type="NCBIfam" id="NF001679">
    <property type="entry name" value="PRK00440.1"/>
    <property type="match status" value="1"/>
</dbReference>
<accession>S7XJV8</accession>
<keyword evidence="3" id="KW-0547">Nucleotide-binding</keyword>
<dbReference type="Pfam" id="PF25361">
    <property type="entry name" value="AAA_lid_RFC1"/>
    <property type="match status" value="1"/>
</dbReference>
<dbReference type="PANTHER" id="PTHR11669:SF5">
    <property type="entry name" value="REPLICATION FACTOR C SUBUNIT 2"/>
    <property type="match status" value="1"/>
</dbReference>
<evidence type="ECO:0000256" key="3">
    <source>
        <dbReference type="ARBA" id="ARBA00022741"/>
    </source>
</evidence>
<dbReference type="InterPro" id="IPR003593">
    <property type="entry name" value="AAA+_ATPase"/>
</dbReference>
<dbReference type="GO" id="GO:0003677">
    <property type="term" value="F:DNA binding"/>
    <property type="evidence" value="ECO:0007669"/>
    <property type="project" value="InterPro"/>
</dbReference>
<dbReference type="GO" id="GO:0003689">
    <property type="term" value="F:DNA clamp loader activity"/>
    <property type="evidence" value="ECO:0007669"/>
    <property type="project" value="TreeGrafter"/>
</dbReference>
<keyword evidence="2" id="KW-0235">DNA replication</keyword>
<dbReference type="InParanoid" id="S7XJV8"/>
<dbReference type="InterPro" id="IPR008921">
    <property type="entry name" value="DNA_pol3_clamp-load_cplx_C"/>
</dbReference>
<dbReference type="Proteomes" id="UP000014978">
    <property type="component" value="Unassembled WGS sequence"/>
</dbReference>
<comment type="caution">
    <text evidence="6">The sequence shown here is derived from an EMBL/GenBank/DDBJ whole genome shotgun (WGS) entry which is preliminary data.</text>
</comment>
<dbReference type="InterPro" id="IPR013748">
    <property type="entry name" value="Rep_factorC_C"/>
</dbReference>
<dbReference type="Gene3D" id="1.10.8.60">
    <property type="match status" value="1"/>
</dbReference>
<dbReference type="Gene3D" id="3.40.50.300">
    <property type="entry name" value="P-loop containing nucleotide triphosphate hydrolases"/>
    <property type="match status" value="1"/>
</dbReference>
<dbReference type="Pfam" id="PF08542">
    <property type="entry name" value="Rep_fac_C"/>
    <property type="match status" value="1"/>
</dbReference>
<sequence>MSLLTEKYRPKEFSDVIGNVDVIHLLEGAIRNIDMPHLLFTGPPGTGKTTSAKILASKLINNNEYVLELNASDERGIDVVRSTIKNFSRKKSIGVPFKLIILDEADSMTIAAQQAMRRVMEIYSNDCRFILICNDFNKIFEPIQSRCAVLLFEKIKEEEIISRVKEIVEKEKIKITSKGIETLVSLANGDLRQSINILQSIQNLPFVSDEHTISEVTGLPSPIIIKKILKNLMDKNIDEALKLFDEMWDNKYDPSDIITSFFRVSKKTNNYNLLKAIGLTHLKIVEGINSKIQFYGLFYDILNVKK</sequence>
<dbReference type="STRING" id="1358809.S7XJV8"/>
<dbReference type="AlphaFoldDB" id="S7XJV8"/>
<dbReference type="Pfam" id="PF00004">
    <property type="entry name" value="AAA"/>
    <property type="match status" value="1"/>
</dbReference>
<dbReference type="HOGENOM" id="CLU_042324_0_1_1"/>
<evidence type="ECO:0000259" key="5">
    <source>
        <dbReference type="SMART" id="SM00382"/>
    </source>
</evidence>
<feature type="domain" description="AAA+ ATPase" evidence="5">
    <location>
        <begin position="34"/>
        <end position="162"/>
    </location>
</feature>
<dbReference type="InterPro" id="IPR003959">
    <property type="entry name" value="ATPase_AAA_core"/>
</dbReference>
<dbReference type="GO" id="GO:0005524">
    <property type="term" value="F:ATP binding"/>
    <property type="evidence" value="ECO:0007669"/>
    <property type="project" value="UniProtKB-KW"/>
</dbReference>
<dbReference type="SUPFAM" id="SSF48019">
    <property type="entry name" value="post-AAA+ oligomerization domain-like"/>
    <property type="match status" value="1"/>
</dbReference>
<name>S7XJV8_SPRLO</name>
<evidence type="ECO:0000313" key="7">
    <source>
        <dbReference type="Proteomes" id="UP000014978"/>
    </source>
</evidence>
<dbReference type="GO" id="GO:0006271">
    <property type="term" value="P:DNA strand elongation involved in DNA replication"/>
    <property type="evidence" value="ECO:0007669"/>
    <property type="project" value="UniProtKB-ARBA"/>
</dbReference>
<dbReference type="PANTHER" id="PTHR11669">
    <property type="entry name" value="REPLICATION FACTOR C / DNA POLYMERASE III GAMMA-TAU SUBUNIT"/>
    <property type="match status" value="1"/>
</dbReference>
<dbReference type="InterPro" id="IPR027417">
    <property type="entry name" value="P-loop_NTPase"/>
</dbReference>
<dbReference type="InterPro" id="IPR047854">
    <property type="entry name" value="RFC_lid"/>
</dbReference>
<keyword evidence="4" id="KW-0067">ATP-binding</keyword>
<dbReference type="EMBL" id="ATCN01000298">
    <property type="protein sequence ID" value="EPR79329.1"/>
    <property type="molecule type" value="Genomic_DNA"/>
</dbReference>
<dbReference type="CDD" id="cd18140">
    <property type="entry name" value="HLD_clamp_RFC"/>
    <property type="match status" value="1"/>
</dbReference>
<dbReference type="OrthoDB" id="4199794at2759"/>
<evidence type="ECO:0000256" key="2">
    <source>
        <dbReference type="ARBA" id="ARBA00022705"/>
    </source>
</evidence>
<dbReference type="GO" id="GO:0031391">
    <property type="term" value="C:Elg1 RFC-like complex"/>
    <property type="evidence" value="ECO:0007669"/>
    <property type="project" value="UniProtKB-ARBA"/>
</dbReference>
<dbReference type="GO" id="GO:0006281">
    <property type="term" value="P:DNA repair"/>
    <property type="evidence" value="ECO:0007669"/>
    <property type="project" value="TreeGrafter"/>
</dbReference>
<dbReference type="InterPro" id="IPR050238">
    <property type="entry name" value="DNA_Rep/Repair_Clamp_Loader"/>
</dbReference>
<comment type="similarity">
    <text evidence="1">Belongs to the activator 1 small subunits family.</text>
</comment>
<dbReference type="FunCoup" id="S7XJV8">
    <property type="interactions" value="156"/>
</dbReference>
<gene>
    <name evidence="6" type="ORF">SLOPH_1547</name>
</gene>
<evidence type="ECO:0000256" key="1">
    <source>
        <dbReference type="ARBA" id="ARBA00005378"/>
    </source>
</evidence>
<organism evidence="6 7">
    <name type="scientific">Spraguea lophii (strain 42_110)</name>
    <name type="common">Microsporidian parasite</name>
    <dbReference type="NCBI Taxonomy" id="1358809"/>
    <lineage>
        <taxon>Eukaryota</taxon>
        <taxon>Fungi</taxon>
        <taxon>Fungi incertae sedis</taxon>
        <taxon>Microsporidia</taxon>
        <taxon>Spragueidae</taxon>
        <taxon>Spraguea</taxon>
    </lineage>
</organism>
<evidence type="ECO:0000313" key="6">
    <source>
        <dbReference type="EMBL" id="EPR79329.1"/>
    </source>
</evidence>
<dbReference type="GO" id="GO:0005663">
    <property type="term" value="C:DNA replication factor C complex"/>
    <property type="evidence" value="ECO:0007669"/>
    <property type="project" value="TreeGrafter"/>
</dbReference>
<keyword evidence="7" id="KW-1185">Reference proteome</keyword>
<proteinExistence type="inferred from homology"/>
<dbReference type="Gene3D" id="1.20.272.10">
    <property type="match status" value="1"/>
</dbReference>